<feature type="compositionally biased region" description="Low complexity" evidence="1">
    <location>
        <begin position="169"/>
        <end position="193"/>
    </location>
</feature>
<gene>
    <name evidence="3" type="ORF">GFSPODELE1_LOCUS1237</name>
</gene>
<reference evidence="4" key="1">
    <citation type="submission" date="2024-04" db="EMBL/GenBank/DDBJ databases">
        <authorList>
            <person name="Shaw F."/>
            <person name="Minotto A."/>
        </authorList>
    </citation>
    <scope>NUCLEOTIDE SEQUENCE [LARGE SCALE GENOMIC DNA]</scope>
</reference>
<organism evidence="3 4">
    <name type="scientific">Somion occarium</name>
    <dbReference type="NCBI Taxonomy" id="3059160"/>
    <lineage>
        <taxon>Eukaryota</taxon>
        <taxon>Fungi</taxon>
        <taxon>Dikarya</taxon>
        <taxon>Basidiomycota</taxon>
        <taxon>Agaricomycotina</taxon>
        <taxon>Agaricomycetes</taxon>
        <taxon>Polyporales</taxon>
        <taxon>Cerrenaceae</taxon>
        <taxon>Somion</taxon>
    </lineage>
</organism>
<feature type="compositionally biased region" description="Polar residues" evidence="1">
    <location>
        <begin position="233"/>
        <end position="248"/>
    </location>
</feature>
<accession>A0ABP1CPC6</accession>
<feature type="region of interest" description="Disordered" evidence="1">
    <location>
        <begin position="309"/>
        <end position="450"/>
    </location>
</feature>
<feature type="compositionally biased region" description="Pro residues" evidence="1">
    <location>
        <begin position="334"/>
        <end position="344"/>
    </location>
</feature>
<feature type="transmembrane region" description="Helical" evidence="2">
    <location>
        <begin position="18"/>
        <end position="38"/>
    </location>
</feature>
<feature type="compositionally biased region" description="Low complexity" evidence="1">
    <location>
        <begin position="362"/>
        <end position="376"/>
    </location>
</feature>
<keyword evidence="2" id="KW-1133">Transmembrane helix</keyword>
<dbReference type="Proteomes" id="UP001497453">
    <property type="component" value="Chromosome 1"/>
</dbReference>
<protein>
    <submittedName>
        <fullName evidence="3">Uncharacterized protein</fullName>
    </submittedName>
</protein>
<proteinExistence type="predicted"/>
<feature type="compositionally biased region" description="Low complexity" evidence="1">
    <location>
        <begin position="202"/>
        <end position="219"/>
    </location>
</feature>
<sequence>MRIHRRDGGSGGLSTPSIIGIAVACGCVFILVLTLFLWRLLVRCCRRKESAPLPPPQGLAHHREQQLAVLTERSASRPSTWMDGSFNSRSKHFLHPTASDISLISGTPERKNSFYTDEATTAESASTFPSPLSANDMSLPLPNPTFFNGASPHNSMTSMASSNVSGEVSLPDISSSASAPLSEAPSDLSSLSPTPRLHPLASSSGSGSPHPRSGSTSRSVSRRRSRPTSVVSAGTSYSGHTLRTTGSTIRGAPHGPYSNVQIVLPAPLAPDIYPYMQPLAEGSVSSVGIANQVPSRGSAFVDQWVMVGSRTSNGSRPLHERSTSASAPRRSNIPMPPPSAMPPHTPRRRSHSQPRLSMDRVSPSISPSASPSPSTSLNADRPPPVPRIPSAYRHAASPPDVDPQLDRGRSRVSRSGSVSSPPQAQQIPPGDLRPPRTPSKLRKPKPDAVS</sequence>
<keyword evidence="4" id="KW-1185">Reference proteome</keyword>
<dbReference type="EMBL" id="OZ037944">
    <property type="protein sequence ID" value="CAL1696548.1"/>
    <property type="molecule type" value="Genomic_DNA"/>
</dbReference>
<name>A0ABP1CPC6_9APHY</name>
<evidence type="ECO:0000256" key="2">
    <source>
        <dbReference type="SAM" id="Phobius"/>
    </source>
</evidence>
<feature type="compositionally biased region" description="Low complexity" evidence="1">
    <location>
        <begin position="118"/>
        <end position="127"/>
    </location>
</feature>
<feature type="region of interest" description="Disordered" evidence="1">
    <location>
        <begin position="157"/>
        <end position="256"/>
    </location>
</feature>
<dbReference type="PROSITE" id="PS51257">
    <property type="entry name" value="PROKAR_LIPOPROTEIN"/>
    <property type="match status" value="1"/>
</dbReference>
<keyword evidence="2" id="KW-0472">Membrane</keyword>
<evidence type="ECO:0000256" key="1">
    <source>
        <dbReference type="SAM" id="MobiDB-lite"/>
    </source>
</evidence>
<keyword evidence="2" id="KW-0812">Transmembrane</keyword>
<feature type="compositionally biased region" description="Polar residues" evidence="1">
    <location>
        <begin position="157"/>
        <end position="166"/>
    </location>
</feature>
<evidence type="ECO:0000313" key="4">
    <source>
        <dbReference type="Proteomes" id="UP001497453"/>
    </source>
</evidence>
<feature type="region of interest" description="Disordered" evidence="1">
    <location>
        <begin position="117"/>
        <end position="136"/>
    </location>
</feature>
<evidence type="ECO:0000313" key="3">
    <source>
        <dbReference type="EMBL" id="CAL1696548.1"/>
    </source>
</evidence>